<feature type="transmembrane region" description="Helical" evidence="2">
    <location>
        <begin position="47"/>
        <end position="68"/>
    </location>
</feature>
<proteinExistence type="predicted"/>
<evidence type="ECO:0000256" key="2">
    <source>
        <dbReference type="SAM" id="Phobius"/>
    </source>
</evidence>
<dbReference type="AlphaFoldDB" id="A0A6J6SQG4"/>
<dbReference type="InterPro" id="IPR025445">
    <property type="entry name" value="DUF4191"/>
</dbReference>
<feature type="region of interest" description="Disordered" evidence="1">
    <location>
        <begin position="231"/>
        <end position="252"/>
    </location>
</feature>
<evidence type="ECO:0000256" key="1">
    <source>
        <dbReference type="SAM" id="MobiDB-lite"/>
    </source>
</evidence>
<feature type="transmembrane region" description="Helical" evidence="2">
    <location>
        <begin position="74"/>
        <end position="96"/>
    </location>
</feature>
<gene>
    <name evidence="3" type="ORF">UFOPK2761_00993</name>
</gene>
<name>A0A6J6SQG4_9ZZZZ</name>
<keyword evidence="2" id="KW-0812">Transmembrane</keyword>
<feature type="region of interest" description="Disordered" evidence="1">
    <location>
        <begin position="1"/>
        <end position="27"/>
    </location>
</feature>
<organism evidence="3">
    <name type="scientific">freshwater metagenome</name>
    <dbReference type="NCBI Taxonomy" id="449393"/>
    <lineage>
        <taxon>unclassified sequences</taxon>
        <taxon>metagenomes</taxon>
        <taxon>ecological metagenomes</taxon>
    </lineage>
</organism>
<dbReference type="Pfam" id="PF13829">
    <property type="entry name" value="DUF4191"/>
    <property type="match status" value="1"/>
</dbReference>
<keyword evidence="2" id="KW-1133">Transmembrane helix</keyword>
<keyword evidence="2" id="KW-0472">Membrane</keyword>
<dbReference type="EMBL" id="CAEZYQ010000006">
    <property type="protein sequence ID" value="CAB4737142.1"/>
    <property type="molecule type" value="Genomic_DNA"/>
</dbReference>
<accession>A0A6J6SQG4</accession>
<evidence type="ECO:0000313" key="3">
    <source>
        <dbReference type="EMBL" id="CAB4737142.1"/>
    </source>
</evidence>
<protein>
    <submittedName>
        <fullName evidence="3">Unannotated protein</fullName>
    </submittedName>
</protein>
<sequence>MARSEKSARTPKAAKGEQTAPPAPGSMNRRQQLVETYRITKRSDKRIGLVLLAVFLVAGLAGFGLFWILPGSGVLEWILAVVGGTLFGTLAVLIVFSRRAQKAAYSQMEGQPGAAAAALNMLRRGWKVDPAVGFTKQQDVVHRVVGPPGIVLVGEGQPSRVRSLLAAERRKHERVASEITIHEVVCGRGEGEVPLPKLMRHIQKKKRTLRPADMTDVLNRIKALDATRSAVPLPKGPVPTSMKGLRSQMRGR</sequence>
<reference evidence="3" key="1">
    <citation type="submission" date="2020-05" db="EMBL/GenBank/DDBJ databases">
        <authorList>
            <person name="Chiriac C."/>
            <person name="Salcher M."/>
            <person name="Ghai R."/>
            <person name="Kavagutti S V."/>
        </authorList>
    </citation>
    <scope>NUCLEOTIDE SEQUENCE</scope>
</reference>